<evidence type="ECO:0000313" key="1">
    <source>
        <dbReference type="EMBL" id="KKR50236.1"/>
    </source>
</evidence>
<comment type="caution">
    <text evidence="1">The sequence shown here is derived from an EMBL/GenBank/DDBJ whole genome shotgun (WGS) entry which is preliminary data.</text>
</comment>
<dbReference type="SUPFAM" id="SSF56784">
    <property type="entry name" value="HAD-like"/>
    <property type="match status" value="1"/>
</dbReference>
<dbReference type="InterPro" id="IPR050155">
    <property type="entry name" value="HAD-like_hydrolase_sf"/>
</dbReference>
<evidence type="ECO:0008006" key="3">
    <source>
        <dbReference type="Google" id="ProtNLM"/>
    </source>
</evidence>
<evidence type="ECO:0000313" key="2">
    <source>
        <dbReference type="Proteomes" id="UP000034531"/>
    </source>
</evidence>
<dbReference type="InterPro" id="IPR041492">
    <property type="entry name" value="HAD_2"/>
</dbReference>
<gene>
    <name evidence="1" type="ORF">UT84_C0013G0006</name>
</gene>
<reference evidence="1 2" key="1">
    <citation type="journal article" date="2015" name="Nature">
        <title>rRNA introns, odd ribosomes, and small enigmatic genomes across a large radiation of phyla.</title>
        <authorList>
            <person name="Brown C.T."/>
            <person name="Hug L.A."/>
            <person name="Thomas B.C."/>
            <person name="Sharon I."/>
            <person name="Castelle C.J."/>
            <person name="Singh A."/>
            <person name="Wilkins M.J."/>
            <person name="Williams K.H."/>
            <person name="Banfield J.F."/>
        </authorList>
    </citation>
    <scope>NUCLEOTIDE SEQUENCE [LARGE SCALE GENOMIC DNA]</scope>
</reference>
<organism evidence="1 2">
    <name type="scientific">Candidatus Curtissbacteria bacterium GW2011_GWA1_40_16</name>
    <dbReference type="NCBI Taxonomy" id="1618405"/>
    <lineage>
        <taxon>Bacteria</taxon>
        <taxon>Candidatus Curtissiibacteriota</taxon>
    </lineage>
</organism>
<dbReference type="InterPro" id="IPR036412">
    <property type="entry name" value="HAD-like_sf"/>
</dbReference>
<dbReference type="Gene3D" id="1.10.150.240">
    <property type="entry name" value="Putative phosphatase, domain 2"/>
    <property type="match status" value="1"/>
</dbReference>
<sequence length="216" mass="25425">MIAKVCILDVDGVLIDYFPRHYQVLKDYAKDYKCKITSLKDYRHKRREGFKDTDILELLNPDKNFQSFLPYKLSRIEIPKYLNYDKQIKNASNTLEQISQKASVLLLTARNRKKYLKLELEKLGIVKYKSLMLAKKDQSKKEIKKITKWLRQYGKISQTIYVGDGLDDALLAKNLGLPFFAVTMGYSNREMLKSYKPHKILRSITSLTEYFKHEQP</sequence>
<protein>
    <recommendedName>
        <fullName evidence="3">HAD family hydrolase</fullName>
    </recommendedName>
</protein>
<dbReference type="SFLD" id="SFLDS00003">
    <property type="entry name" value="Haloacid_Dehalogenase"/>
    <property type="match status" value="1"/>
</dbReference>
<dbReference type="AlphaFoldDB" id="A0A0G0RK36"/>
<dbReference type="GO" id="GO:0008967">
    <property type="term" value="F:phosphoglycolate phosphatase activity"/>
    <property type="evidence" value="ECO:0007669"/>
    <property type="project" value="TreeGrafter"/>
</dbReference>
<accession>A0A0G0RK36</accession>
<proteinExistence type="predicted"/>
<dbReference type="GO" id="GO:0006281">
    <property type="term" value="P:DNA repair"/>
    <property type="evidence" value="ECO:0007669"/>
    <property type="project" value="TreeGrafter"/>
</dbReference>
<dbReference type="PANTHER" id="PTHR43434">
    <property type="entry name" value="PHOSPHOGLYCOLATE PHOSPHATASE"/>
    <property type="match status" value="1"/>
</dbReference>
<dbReference type="GO" id="GO:0005829">
    <property type="term" value="C:cytosol"/>
    <property type="evidence" value="ECO:0007669"/>
    <property type="project" value="TreeGrafter"/>
</dbReference>
<dbReference type="PANTHER" id="PTHR43434:SF1">
    <property type="entry name" value="PHOSPHOGLYCOLATE PHOSPHATASE"/>
    <property type="match status" value="1"/>
</dbReference>
<dbReference type="Gene3D" id="3.40.50.1000">
    <property type="entry name" value="HAD superfamily/HAD-like"/>
    <property type="match status" value="1"/>
</dbReference>
<name>A0A0G0RK36_9BACT</name>
<dbReference type="EMBL" id="LBYI01000013">
    <property type="protein sequence ID" value="KKR50236.1"/>
    <property type="molecule type" value="Genomic_DNA"/>
</dbReference>
<dbReference type="InterPro" id="IPR023198">
    <property type="entry name" value="PGP-like_dom2"/>
</dbReference>
<dbReference type="InterPro" id="IPR023214">
    <property type="entry name" value="HAD_sf"/>
</dbReference>
<dbReference type="Proteomes" id="UP000034531">
    <property type="component" value="Unassembled WGS sequence"/>
</dbReference>
<dbReference type="Pfam" id="PF13419">
    <property type="entry name" value="HAD_2"/>
    <property type="match status" value="1"/>
</dbReference>
<dbReference type="SFLD" id="SFLDG01129">
    <property type="entry name" value="C1.5:_HAD__Beta-PGM__Phosphata"/>
    <property type="match status" value="1"/>
</dbReference>